<name>A0ABU5WFL5_AERCA</name>
<proteinExistence type="predicted"/>
<evidence type="ECO:0000313" key="3">
    <source>
        <dbReference type="EMBL" id="MEA9438763.1"/>
    </source>
</evidence>
<feature type="domain" description="KilA/APSES-type HTH DNA-binding" evidence="2">
    <location>
        <begin position="49"/>
        <end position="149"/>
    </location>
</feature>
<dbReference type="InterPro" id="IPR018004">
    <property type="entry name" value="KilA/APSES_HTH"/>
</dbReference>
<dbReference type="RefSeq" id="WP_323581149.1">
    <property type="nucleotide sequence ID" value="NZ_JAYGOJ010000270.1"/>
</dbReference>
<protein>
    <submittedName>
        <fullName evidence="3">KilA-N domain-containing protein</fullName>
    </submittedName>
</protein>
<evidence type="ECO:0000256" key="1">
    <source>
        <dbReference type="SAM" id="MobiDB-lite"/>
    </source>
</evidence>
<dbReference type="SMART" id="SM01252">
    <property type="entry name" value="KilA-N"/>
    <property type="match status" value="1"/>
</dbReference>
<keyword evidence="4" id="KW-1185">Reference proteome</keyword>
<evidence type="ECO:0000313" key="4">
    <source>
        <dbReference type="Proteomes" id="UP001304847"/>
    </source>
</evidence>
<comment type="caution">
    <text evidence="3">The sequence shown here is derived from an EMBL/GenBank/DDBJ whole genome shotgun (WGS) entry which is preliminary data.</text>
</comment>
<dbReference type="Pfam" id="PF04383">
    <property type="entry name" value="KilA-N"/>
    <property type="match status" value="1"/>
</dbReference>
<reference evidence="3 4" key="1">
    <citation type="submission" date="2023-12" db="EMBL/GenBank/DDBJ databases">
        <title>Characterization of antibiotic resistance in Aeromonas spp. in hospital effluent.</title>
        <authorList>
            <person name="Negoseki B.R.S."/>
            <person name="Krul D."/>
            <person name="Siqueira A.C."/>
            <person name="Almeida M."/>
            <person name="Mesa D."/>
            <person name="Conte D."/>
            <person name="Dalla-Costa L.M."/>
        </authorList>
    </citation>
    <scope>NUCLEOTIDE SEQUENCE [LARGE SCALE GENOMIC DNA]</scope>
    <source>
        <strain evidence="3 4">36v</strain>
    </source>
</reference>
<gene>
    <name evidence="3" type="ORF">VCX44_23980</name>
</gene>
<feature type="region of interest" description="Disordered" evidence="1">
    <location>
        <begin position="1"/>
        <end position="22"/>
    </location>
</feature>
<dbReference type="Proteomes" id="UP001304847">
    <property type="component" value="Unassembled WGS sequence"/>
</dbReference>
<feature type="compositionally biased region" description="Polar residues" evidence="1">
    <location>
        <begin position="1"/>
        <end position="12"/>
    </location>
</feature>
<evidence type="ECO:0000259" key="2">
    <source>
        <dbReference type="SMART" id="SM01252"/>
    </source>
</evidence>
<accession>A0ABU5WFL5</accession>
<dbReference type="EMBL" id="JAYGOJ010000270">
    <property type="protein sequence ID" value="MEA9438763.1"/>
    <property type="molecule type" value="Genomic_DNA"/>
</dbReference>
<organism evidence="3 4">
    <name type="scientific">Aeromonas caviae</name>
    <name type="common">Aeromonas punctata</name>
    <dbReference type="NCBI Taxonomy" id="648"/>
    <lineage>
        <taxon>Bacteria</taxon>
        <taxon>Pseudomonadati</taxon>
        <taxon>Pseudomonadota</taxon>
        <taxon>Gammaproteobacteria</taxon>
        <taxon>Aeromonadales</taxon>
        <taxon>Aeromonadaceae</taxon>
        <taxon>Aeromonas</taxon>
    </lineage>
</organism>
<sequence>MSSSFSRKNSAKTGGAVKAEDVTQQPRKVYDMNIHQSDRQTKVNAIVIESHSIAVKADGMYCLNDLHKAAMVLGKATESQRPGAFFDVETNREFARVVSENAGIPAFKSTKGRNGGTWAVELVAMKYAGWIDASFEVQVYAAAQALRHGDIEKAVELSGSKAAKVALDDMRLAKAVTLRAQALDQQIKNAQAICNLLPHLSDVSRQTITASLVNPVAGADIIPLPLLTEHYYTATEVGERYGISANKVGRIANEHNLKTERYGKFFLDKSRSSTKQVETFRYNEAGAEAVGVIITALEVGGAA</sequence>